<keyword evidence="4" id="KW-0472">Membrane</keyword>
<evidence type="ECO:0000259" key="6">
    <source>
        <dbReference type="Pfam" id="PF13581"/>
    </source>
</evidence>
<accession>A0A7J9US15</accession>
<sequence>MTASAAPRARLPLRRPTSGRVLGGVAAGVAAHLGWPVTAVRWAFALTSLVAGAGIAMYVWLWATVPAGDPHDAAPVGRTRLAPRLRVGQLTPAARDVTVAVVLLATAALLLLWRTDRAQPATWLVPLLIVAAGAALAWGQLAEVARTGVSARRRGAVVLRVAAGVGLAVLGALLLVGRGESLVVLLRGAAAGLAIVAGVAVVLAPLLLRLVRELGAEREARAREAERADIAAHLHDSVLQTLSMIRSRAAGNEDVARLARAQERELREWLYTDRPAPGTSTADDVRRVAAEVEDRHGVPVEVVTAGDAVPDAGTPALTAATREALANAVVHGRPPVSLYVEVGPERVEVFVRDRGDGFDLAAVPDDRHGVRESIIGRMRRHGGDAEIRTRATGTEVHLTMPRKGQP</sequence>
<evidence type="ECO:0000256" key="3">
    <source>
        <dbReference type="ARBA" id="ARBA00023012"/>
    </source>
</evidence>
<keyword evidence="4" id="KW-0812">Transmembrane</keyword>
<dbReference type="InterPro" id="IPR007168">
    <property type="entry name" value="Phageshock_PspC_N"/>
</dbReference>
<keyword evidence="3" id="KW-0902">Two-component regulatory system</keyword>
<feature type="transmembrane region" description="Helical" evidence="4">
    <location>
        <begin position="157"/>
        <end position="177"/>
    </location>
</feature>
<dbReference type="Pfam" id="PF13581">
    <property type="entry name" value="HATPase_c_2"/>
    <property type="match status" value="1"/>
</dbReference>
<proteinExistence type="predicted"/>
<protein>
    <submittedName>
        <fullName evidence="7">PspC domain-containing protein</fullName>
    </submittedName>
</protein>
<gene>
    <name evidence="7" type="ORF">GB882_01960</name>
</gene>
<evidence type="ECO:0000256" key="4">
    <source>
        <dbReference type="SAM" id="Phobius"/>
    </source>
</evidence>
<dbReference type="EMBL" id="WHPD01000430">
    <property type="protein sequence ID" value="MPV87417.1"/>
    <property type="molecule type" value="Genomic_DNA"/>
</dbReference>
<dbReference type="Gene3D" id="3.30.565.10">
    <property type="entry name" value="Histidine kinase-like ATPase, C-terminal domain"/>
    <property type="match status" value="1"/>
</dbReference>
<evidence type="ECO:0000256" key="1">
    <source>
        <dbReference type="ARBA" id="ARBA00022679"/>
    </source>
</evidence>
<dbReference type="InterPro" id="IPR050482">
    <property type="entry name" value="Sensor_HK_TwoCompSys"/>
</dbReference>
<dbReference type="InterPro" id="IPR036890">
    <property type="entry name" value="HATPase_C_sf"/>
</dbReference>
<keyword evidence="8" id="KW-1185">Reference proteome</keyword>
<dbReference type="CDD" id="cd16936">
    <property type="entry name" value="HATPase_RsbW-like"/>
    <property type="match status" value="1"/>
</dbReference>
<dbReference type="SUPFAM" id="SSF55874">
    <property type="entry name" value="ATPase domain of HSP90 chaperone/DNA topoisomerase II/histidine kinase"/>
    <property type="match status" value="1"/>
</dbReference>
<evidence type="ECO:0000256" key="2">
    <source>
        <dbReference type="ARBA" id="ARBA00022777"/>
    </source>
</evidence>
<dbReference type="Pfam" id="PF04024">
    <property type="entry name" value="PspC"/>
    <property type="match status" value="1"/>
</dbReference>
<evidence type="ECO:0000313" key="8">
    <source>
        <dbReference type="Proteomes" id="UP000429644"/>
    </source>
</evidence>
<keyword evidence="1" id="KW-0808">Transferase</keyword>
<feature type="transmembrane region" description="Helical" evidence="4">
    <location>
        <begin position="43"/>
        <end position="63"/>
    </location>
</feature>
<keyword evidence="2" id="KW-0418">Kinase</keyword>
<dbReference type="Proteomes" id="UP000429644">
    <property type="component" value="Unassembled WGS sequence"/>
</dbReference>
<feature type="domain" description="Phage shock protein PspC N-terminal" evidence="5">
    <location>
        <begin position="12"/>
        <end position="67"/>
    </location>
</feature>
<dbReference type="OrthoDB" id="3534856at2"/>
<dbReference type="AlphaFoldDB" id="A0A7J9US15"/>
<keyword evidence="4" id="KW-1133">Transmembrane helix</keyword>
<dbReference type="InterPro" id="IPR003594">
    <property type="entry name" value="HATPase_dom"/>
</dbReference>
<organism evidence="7 8">
    <name type="scientific">Georgenia ruanii</name>
    <dbReference type="NCBI Taxonomy" id="348442"/>
    <lineage>
        <taxon>Bacteria</taxon>
        <taxon>Bacillati</taxon>
        <taxon>Actinomycetota</taxon>
        <taxon>Actinomycetes</taxon>
        <taxon>Micrococcales</taxon>
        <taxon>Bogoriellaceae</taxon>
        <taxon>Georgenia</taxon>
    </lineage>
</organism>
<feature type="domain" description="Histidine kinase/HSP90-like ATPase" evidence="6">
    <location>
        <begin position="283"/>
        <end position="369"/>
    </location>
</feature>
<dbReference type="RefSeq" id="WP_152229978.1">
    <property type="nucleotide sequence ID" value="NZ_BAAAOT010000036.1"/>
</dbReference>
<feature type="transmembrane region" description="Helical" evidence="4">
    <location>
        <begin position="125"/>
        <end position="145"/>
    </location>
</feature>
<feature type="transmembrane region" description="Helical" evidence="4">
    <location>
        <begin position="93"/>
        <end position="113"/>
    </location>
</feature>
<dbReference type="GO" id="GO:0000160">
    <property type="term" value="P:phosphorelay signal transduction system"/>
    <property type="evidence" value="ECO:0007669"/>
    <property type="project" value="UniProtKB-KW"/>
</dbReference>
<dbReference type="PANTHER" id="PTHR24421">
    <property type="entry name" value="NITRATE/NITRITE SENSOR PROTEIN NARX-RELATED"/>
    <property type="match status" value="1"/>
</dbReference>
<reference evidence="7 8" key="1">
    <citation type="submission" date="2019-10" db="EMBL/GenBank/DDBJ databases">
        <title>Georgenia wutianyii sp. nov. and Georgenia yuyongxinii sp. nov. isolated from plateau pika (Ochotona curzoniae) in the Qinghai-Tibet plateau of China.</title>
        <authorList>
            <person name="Tian Z."/>
        </authorList>
    </citation>
    <scope>NUCLEOTIDE SEQUENCE [LARGE SCALE GENOMIC DNA]</scope>
    <source>
        <strain evidence="7 8">JCM 15130</strain>
    </source>
</reference>
<comment type="caution">
    <text evidence="7">The sequence shown here is derived from an EMBL/GenBank/DDBJ whole genome shotgun (WGS) entry which is preliminary data.</text>
</comment>
<feature type="transmembrane region" description="Helical" evidence="4">
    <location>
        <begin position="189"/>
        <end position="211"/>
    </location>
</feature>
<evidence type="ECO:0000259" key="5">
    <source>
        <dbReference type="Pfam" id="PF04024"/>
    </source>
</evidence>
<name>A0A7J9US15_9MICO</name>
<evidence type="ECO:0000313" key="7">
    <source>
        <dbReference type="EMBL" id="MPV87417.1"/>
    </source>
</evidence>
<dbReference type="PANTHER" id="PTHR24421:SF61">
    <property type="entry name" value="OXYGEN SENSOR HISTIDINE KINASE NREB"/>
    <property type="match status" value="1"/>
</dbReference>
<dbReference type="GO" id="GO:0016301">
    <property type="term" value="F:kinase activity"/>
    <property type="evidence" value="ECO:0007669"/>
    <property type="project" value="UniProtKB-KW"/>
</dbReference>